<dbReference type="Pfam" id="PF00149">
    <property type="entry name" value="Metallophos"/>
    <property type="match status" value="1"/>
</dbReference>
<dbReference type="KEGG" id="lbt:AYR52_11535"/>
<dbReference type="InterPro" id="IPR004843">
    <property type="entry name" value="Calcineurin-like_PHP"/>
</dbReference>
<dbReference type="AlphaFoldDB" id="A0A192GYK4"/>
<organism evidence="1 2">
    <name type="scientific">Loigolactobacillus backii</name>
    <dbReference type="NCBI Taxonomy" id="375175"/>
    <lineage>
        <taxon>Bacteria</taxon>
        <taxon>Bacillati</taxon>
        <taxon>Bacillota</taxon>
        <taxon>Bacilli</taxon>
        <taxon>Lactobacillales</taxon>
        <taxon>Lactobacillaceae</taxon>
        <taxon>Loigolactobacillus</taxon>
    </lineage>
</organism>
<accession>A0A192GYK4</accession>
<evidence type="ECO:0000313" key="1">
    <source>
        <dbReference type="EMBL" id="ANK61599.1"/>
    </source>
</evidence>
<proteinExistence type="predicted"/>
<name>A0A192GYK4_9LACO</name>
<dbReference type="InterPro" id="IPR029052">
    <property type="entry name" value="Metallo-depent_PP-like"/>
</dbReference>
<dbReference type="Gene3D" id="3.60.21.10">
    <property type="match status" value="1"/>
</dbReference>
<protein>
    <submittedName>
        <fullName evidence="1">Uncharacterized protein</fullName>
    </submittedName>
</protein>
<gene>
    <name evidence="1" type="ORF">AYR53_01770</name>
</gene>
<dbReference type="SUPFAM" id="SSF56300">
    <property type="entry name" value="Metallo-dependent phosphatases"/>
    <property type="match status" value="1"/>
</dbReference>
<dbReference type="Proteomes" id="UP000078582">
    <property type="component" value="Chromosome"/>
</dbReference>
<dbReference type="OrthoDB" id="2323337at2"/>
<dbReference type="STRING" id="375175.AYR53_01770"/>
<reference evidence="1 2" key="1">
    <citation type="submission" date="2016-03" db="EMBL/GenBank/DDBJ databases">
        <title>Pediococcus and Lactobacillus from brewery environment - whole genome sequencing and assembly.</title>
        <authorList>
            <person name="Behr J."/>
            <person name="Geissler A.J."/>
            <person name="Vogel R.F."/>
        </authorList>
    </citation>
    <scope>NUCLEOTIDE SEQUENCE [LARGE SCALE GENOMIC DNA]</scope>
    <source>
        <strain evidence="1 2">TMW 1.1989</strain>
    </source>
</reference>
<dbReference type="RefSeq" id="WP_068226133.1">
    <property type="nucleotide sequence ID" value="NZ_CP014623.1"/>
</dbReference>
<dbReference type="GO" id="GO:0016787">
    <property type="term" value="F:hydrolase activity"/>
    <property type="evidence" value="ECO:0007669"/>
    <property type="project" value="InterPro"/>
</dbReference>
<dbReference type="GeneID" id="42980963"/>
<sequence>MTDSKAINKAGVSTNKTEKSVDDLTVVGFYWVNHHNQTPDGQSYTLYVGENYQHSPFQLLFPAERADRLGGNLLYRSWSRHFQRYNSFVRVADNARVFMAQFMAKFVSRITQVATKNSLTMGVITDTHDRAGKNYQFYGTNGLQHVEELKLLDNFGVFDAIGHLGDLIDGANEPSVSRVRLGQIIGTLNQSKTPFFVTKGNHDENDKYAIHQSKKQVSDAFGPNDFADLVWKKMYAQAQIHAVSARFGVGYFDKGPVRIIFINTSDVPYELTSSGAKRYDTKKMHAIRGGQMQEIIAILQRSLDKNIVFFGHAPLVDAAGHEDIVKNGGALQELCHYFNQHQRGRLVRHSSDALFALNLRYDFSQIGQSKVSAYICGHLHDEGAFAVDDIQYIVLNCSALISANQPNVNQFNQNFDRQQGTLTESAGYAIDVNNLKGRLTVLGYGAATPKRTFTISSVHPTLPAIGDTGVLPVASYFSGHQRLNLQIEQTMSGRLICFLSGQLHLPQVNDLQQERVATVPLPYRPKQLLLMPIQSISGDQAQLGIEPNGDVWLTTQRLTTLRGPFILNLSWIR</sequence>
<keyword evidence="2" id="KW-1185">Reference proteome</keyword>
<evidence type="ECO:0000313" key="2">
    <source>
        <dbReference type="Proteomes" id="UP000078582"/>
    </source>
</evidence>
<dbReference type="EMBL" id="CP014873">
    <property type="protein sequence ID" value="ANK61599.1"/>
    <property type="molecule type" value="Genomic_DNA"/>
</dbReference>